<dbReference type="GO" id="GO:0016020">
    <property type="term" value="C:membrane"/>
    <property type="evidence" value="ECO:0007669"/>
    <property type="project" value="UniProtKB-SubCell"/>
</dbReference>
<reference evidence="15" key="1">
    <citation type="submission" date="2025-08" db="UniProtKB">
        <authorList>
            <consortium name="RefSeq"/>
        </authorList>
    </citation>
    <scope>IDENTIFICATION</scope>
    <source>
        <tissue evidence="15">Gonad</tissue>
    </source>
</reference>
<evidence type="ECO:0000256" key="2">
    <source>
        <dbReference type="ARBA" id="ARBA00005163"/>
    </source>
</evidence>
<dbReference type="GO" id="GO:0006121">
    <property type="term" value="P:mitochondrial electron transport, succinate to ubiquinone"/>
    <property type="evidence" value="ECO:0007669"/>
    <property type="project" value="TreeGrafter"/>
</dbReference>
<evidence type="ECO:0000256" key="4">
    <source>
        <dbReference type="ARBA" id="ARBA00014631"/>
    </source>
</evidence>
<dbReference type="PANTHER" id="PTHR10978">
    <property type="entry name" value="SUCCINATE DEHYDROGENASE CYTOCHROME B560 SUBUNIT"/>
    <property type="match status" value="1"/>
</dbReference>
<feature type="transmembrane region" description="Helical" evidence="13">
    <location>
        <begin position="80"/>
        <end position="99"/>
    </location>
</feature>
<comment type="subcellular location">
    <subcellularLocation>
        <location evidence="1">Membrane</location>
        <topology evidence="1">Multi-pass membrane protein</topology>
    </subcellularLocation>
</comment>
<keyword evidence="6 13" id="KW-0812">Transmembrane</keyword>
<keyword evidence="14" id="KW-1185">Reference proteome</keyword>
<dbReference type="NCBIfam" id="TIGR02970">
    <property type="entry name" value="succ_dehyd_cytB"/>
    <property type="match status" value="1"/>
</dbReference>
<dbReference type="GeneID" id="109483533"/>
<dbReference type="RefSeq" id="XP_019642125.1">
    <property type="nucleotide sequence ID" value="XM_019786566.1"/>
</dbReference>
<keyword evidence="7" id="KW-0479">Metal-binding</keyword>
<dbReference type="GO" id="GO:0005739">
    <property type="term" value="C:mitochondrion"/>
    <property type="evidence" value="ECO:0007669"/>
    <property type="project" value="GOC"/>
</dbReference>
<dbReference type="InterPro" id="IPR014314">
    <property type="entry name" value="Succ_DH_cytb556"/>
</dbReference>
<dbReference type="AlphaFoldDB" id="A0A6P4ZLR0"/>
<dbReference type="OrthoDB" id="588261at2759"/>
<organism evidence="14 15">
    <name type="scientific">Branchiostoma belcheri</name>
    <name type="common">Amphioxus</name>
    <dbReference type="NCBI Taxonomy" id="7741"/>
    <lineage>
        <taxon>Eukaryota</taxon>
        <taxon>Metazoa</taxon>
        <taxon>Chordata</taxon>
        <taxon>Cephalochordata</taxon>
        <taxon>Leptocardii</taxon>
        <taxon>Amphioxiformes</taxon>
        <taxon>Branchiostomatidae</taxon>
        <taxon>Branchiostoma</taxon>
    </lineage>
</organism>
<dbReference type="PROSITE" id="PS01000">
    <property type="entry name" value="SDH_CYT_1"/>
    <property type="match status" value="1"/>
</dbReference>
<proteinExistence type="predicted"/>
<dbReference type="CDD" id="cd03499">
    <property type="entry name" value="SQR_TypeC_SdhC"/>
    <property type="match status" value="1"/>
</dbReference>
<dbReference type="Pfam" id="PF01127">
    <property type="entry name" value="Sdh_cyt"/>
    <property type="match status" value="1"/>
</dbReference>
<dbReference type="InterPro" id="IPR034804">
    <property type="entry name" value="SQR/QFR_C/D"/>
</dbReference>
<dbReference type="InterPro" id="IPR018495">
    <property type="entry name" value="Succ_DH_cyt_bsu_CS"/>
</dbReference>
<dbReference type="GO" id="GO:0046872">
    <property type="term" value="F:metal ion binding"/>
    <property type="evidence" value="ECO:0007669"/>
    <property type="project" value="UniProtKB-KW"/>
</dbReference>
<evidence type="ECO:0000256" key="7">
    <source>
        <dbReference type="ARBA" id="ARBA00022723"/>
    </source>
</evidence>
<dbReference type="Proteomes" id="UP000515135">
    <property type="component" value="Unplaced"/>
</dbReference>
<name>A0A6P4ZLR0_BRABE</name>
<comment type="subunit">
    <text evidence="3">Component of complex II composed of four subunits: the flavoprotein (FP) SDHA, iron-sulfur protein (IP) SDHB, and a cytochrome b560 composed of SDHC and SDHD.</text>
</comment>
<dbReference type="Gene3D" id="1.20.5.540">
    <property type="entry name" value="Single helix bin"/>
    <property type="match status" value="1"/>
</dbReference>
<evidence type="ECO:0000313" key="14">
    <source>
        <dbReference type="Proteomes" id="UP000515135"/>
    </source>
</evidence>
<evidence type="ECO:0000313" key="15">
    <source>
        <dbReference type="RefSeq" id="XP_019642125.1"/>
    </source>
</evidence>
<comment type="pathway">
    <text evidence="2">Carbohydrate metabolism; tricarboxylic acid cycle.</text>
</comment>
<feature type="transmembrane region" description="Helical" evidence="13">
    <location>
        <begin position="119"/>
        <end position="137"/>
    </location>
</feature>
<feature type="transmembrane region" description="Helical" evidence="13">
    <location>
        <begin position="158"/>
        <end position="179"/>
    </location>
</feature>
<dbReference type="GO" id="GO:0009055">
    <property type="term" value="F:electron transfer activity"/>
    <property type="evidence" value="ECO:0007669"/>
    <property type="project" value="InterPro"/>
</dbReference>
<dbReference type="SUPFAM" id="SSF81343">
    <property type="entry name" value="Fumarate reductase respiratory complex transmembrane subunits"/>
    <property type="match status" value="1"/>
</dbReference>
<dbReference type="InterPro" id="IPR000701">
    <property type="entry name" value="SuccDH_FuR_B_TM-su"/>
</dbReference>
<keyword evidence="8 13" id="KW-1133">Transmembrane helix</keyword>
<keyword evidence="9" id="KW-0408">Iron</keyword>
<keyword evidence="10 13" id="KW-0472">Membrane</keyword>
<evidence type="ECO:0000256" key="9">
    <source>
        <dbReference type="ARBA" id="ARBA00023004"/>
    </source>
</evidence>
<accession>A0A6P4ZLR0</accession>
<dbReference type="GO" id="GO:0006099">
    <property type="term" value="P:tricarboxylic acid cycle"/>
    <property type="evidence" value="ECO:0007669"/>
    <property type="project" value="InterPro"/>
</dbReference>
<dbReference type="FunFam" id="1.20.1300.10:FF:000006">
    <property type="entry name" value="Succinate dehydrogenase cytochrome b560 subunit, mitochondrial"/>
    <property type="match status" value="1"/>
</dbReference>
<evidence type="ECO:0000256" key="5">
    <source>
        <dbReference type="ARBA" id="ARBA00022617"/>
    </source>
</evidence>
<evidence type="ECO:0000256" key="13">
    <source>
        <dbReference type="SAM" id="Phobius"/>
    </source>
</evidence>
<protein>
    <recommendedName>
        <fullName evidence="4">Succinate dehydrogenase cytochrome b560 subunit, mitochondrial</fullName>
    </recommendedName>
    <alternativeName>
        <fullName evidence="11">Malate dehydrogenase [quinone] cytochrome b560 subunit</fullName>
    </alternativeName>
</protein>
<comment type="function">
    <text evidence="12">Membrane-anchoring subunit of succinate dehydrogenase (SDH) that is involved in complex II of the mitochondrial electron transport chain and is responsible for transferring electrons from succinate to ubiquinone (coenzyme Q). SDH also oxidizes malate to the non-canonical enol form of oxaloacetate, enol-oxaloacetate. Enol-oxaloacetate, which is a potent inhibitor of the succinate dehydrogenase activity, is further isomerized into keto-oxaloacetate.</text>
</comment>
<dbReference type="PANTHER" id="PTHR10978:SF5">
    <property type="entry name" value="SUCCINATE DEHYDROGENASE CYTOCHROME B560 SUBUNIT, MITOCHONDRIAL"/>
    <property type="match status" value="1"/>
</dbReference>
<dbReference type="Gene3D" id="1.20.1300.10">
    <property type="entry name" value="Fumarate reductase/succinate dehydrogenase, transmembrane subunit"/>
    <property type="match status" value="1"/>
</dbReference>
<evidence type="ECO:0000256" key="1">
    <source>
        <dbReference type="ARBA" id="ARBA00004141"/>
    </source>
</evidence>
<dbReference type="PROSITE" id="PS01001">
    <property type="entry name" value="SDH_CYT_2"/>
    <property type="match status" value="1"/>
</dbReference>
<evidence type="ECO:0000256" key="11">
    <source>
        <dbReference type="ARBA" id="ARBA00045023"/>
    </source>
</evidence>
<dbReference type="KEGG" id="bbel:109483533"/>
<gene>
    <name evidence="15" type="primary">LOC109483533</name>
</gene>
<evidence type="ECO:0000256" key="8">
    <source>
        <dbReference type="ARBA" id="ARBA00022989"/>
    </source>
</evidence>
<evidence type="ECO:0000256" key="12">
    <source>
        <dbReference type="ARBA" id="ARBA00045847"/>
    </source>
</evidence>
<sequence length="181" mass="20169">MALSSLLVRNSAAISRLGLLSSSLRTTALSSRLAAPMTTTAQEEMAKFWDKNAQKKRPMSPHLTIYKPQLTAMLSITHRGTGAAMAACVYGFSMGMLLVNPLLGWDFPTIINFVKSLELHPWLILGGKWCMAWPISYHAMNGIRHLTWDAGYGFNMKVLYRSGWFVFFGSFVLADLMLFGL</sequence>
<evidence type="ECO:0000256" key="10">
    <source>
        <dbReference type="ARBA" id="ARBA00023136"/>
    </source>
</evidence>
<keyword evidence="5" id="KW-0349">Heme</keyword>
<evidence type="ECO:0000256" key="3">
    <source>
        <dbReference type="ARBA" id="ARBA00011758"/>
    </source>
</evidence>
<evidence type="ECO:0000256" key="6">
    <source>
        <dbReference type="ARBA" id="ARBA00022692"/>
    </source>
</evidence>